<reference evidence="1 2" key="1">
    <citation type="submission" date="2021-01" db="EMBL/GenBank/DDBJ databases">
        <title>Genomic Encyclopedia of Type Strains, Phase IV (KMG-IV): sequencing the most valuable type-strain genomes for metagenomic binning, comparative biology and taxonomic classification.</title>
        <authorList>
            <person name="Goeker M."/>
        </authorList>
    </citation>
    <scope>NUCLEOTIDE SEQUENCE [LARGE SCALE GENOMIC DNA]</scope>
    <source>
        <strain evidence="1 2">DSM 25540</strain>
    </source>
</reference>
<accession>A0ABS2PEB3</accession>
<comment type="caution">
    <text evidence="1">The sequence shown here is derived from an EMBL/GenBank/DDBJ whole genome shotgun (WGS) entry which is preliminary data.</text>
</comment>
<keyword evidence="2" id="KW-1185">Reference proteome</keyword>
<dbReference type="InterPro" id="IPR025617">
    <property type="entry name" value="YqzL"/>
</dbReference>
<dbReference type="EMBL" id="JAFBEC010000008">
    <property type="protein sequence ID" value="MBM7633750.1"/>
    <property type="molecule type" value="Genomic_DNA"/>
</dbReference>
<name>A0ABS2PEB3_9BACL</name>
<gene>
    <name evidence="1" type="ORF">JOD17_002846</name>
</gene>
<organism evidence="1 2">
    <name type="scientific">Geomicrobium sediminis</name>
    <dbReference type="NCBI Taxonomy" id="1347788"/>
    <lineage>
        <taxon>Bacteria</taxon>
        <taxon>Bacillati</taxon>
        <taxon>Bacillota</taxon>
        <taxon>Bacilli</taxon>
        <taxon>Bacillales</taxon>
        <taxon>Geomicrobium</taxon>
    </lineage>
</organism>
<protein>
    <recommendedName>
        <fullName evidence="3">YqzL family protein</fullName>
    </recommendedName>
</protein>
<dbReference type="Pfam" id="PF14006">
    <property type="entry name" value="YqzL"/>
    <property type="match status" value="1"/>
</dbReference>
<evidence type="ECO:0000313" key="2">
    <source>
        <dbReference type="Proteomes" id="UP000741863"/>
    </source>
</evidence>
<evidence type="ECO:0008006" key="3">
    <source>
        <dbReference type="Google" id="ProtNLM"/>
    </source>
</evidence>
<proteinExistence type="predicted"/>
<sequence>MLSYWKLFSLTGNLDSYLLHKENECVDDGEESLHEIEEQDSE</sequence>
<dbReference type="RefSeq" id="WP_081831508.1">
    <property type="nucleotide sequence ID" value="NZ_JAFBEC010000008.1"/>
</dbReference>
<dbReference type="Proteomes" id="UP000741863">
    <property type="component" value="Unassembled WGS sequence"/>
</dbReference>
<evidence type="ECO:0000313" key="1">
    <source>
        <dbReference type="EMBL" id="MBM7633750.1"/>
    </source>
</evidence>